<comment type="subcellular location">
    <subcellularLocation>
        <location evidence="1">Cell membrane</location>
        <topology evidence="1">Multi-pass membrane protein</topology>
    </subcellularLocation>
</comment>
<evidence type="ECO:0000259" key="8">
    <source>
        <dbReference type="Pfam" id="PF00924"/>
    </source>
</evidence>
<evidence type="ECO:0000256" key="6">
    <source>
        <dbReference type="ARBA" id="ARBA00023136"/>
    </source>
</evidence>
<dbReference type="Gene3D" id="1.10.287.1260">
    <property type="match status" value="1"/>
</dbReference>
<dbReference type="SUPFAM" id="SSF82861">
    <property type="entry name" value="Mechanosensitive channel protein MscS (YggB), transmembrane region"/>
    <property type="match status" value="1"/>
</dbReference>
<evidence type="ECO:0000256" key="3">
    <source>
        <dbReference type="ARBA" id="ARBA00022475"/>
    </source>
</evidence>
<gene>
    <name evidence="11" type="ORF">JCM14722_27570</name>
</gene>
<dbReference type="InterPro" id="IPR011014">
    <property type="entry name" value="MscS_channel_TM-2"/>
</dbReference>
<dbReference type="Pfam" id="PF21082">
    <property type="entry name" value="MS_channel_3rd"/>
    <property type="match status" value="1"/>
</dbReference>
<proteinExistence type="inferred from homology"/>
<accession>A0ABM8AV17</accession>
<feature type="transmembrane region" description="Helical" evidence="7">
    <location>
        <begin position="90"/>
        <end position="120"/>
    </location>
</feature>
<dbReference type="Pfam" id="PF05552">
    <property type="entry name" value="MS_channel_1st_1"/>
    <property type="match status" value="1"/>
</dbReference>
<feature type="transmembrane region" description="Helical" evidence="7">
    <location>
        <begin position="20"/>
        <end position="45"/>
    </location>
</feature>
<evidence type="ECO:0000259" key="10">
    <source>
        <dbReference type="Pfam" id="PF21088"/>
    </source>
</evidence>
<dbReference type="InterPro" id="IPR010920">
    <property type="entry name" value="LSM_dom_sf"/>
</dbReference>
<reference evidence="11" key="1">
    <citation type="submission" date="2022-08" db="EMBL/GenBank/DDBJ databases">
        <title>Genome Sequence of the sulphate-reducing bacterium, Pseudodesulfovibrio portus JCM14722.</title>
        <authorList>
            <person name="Kondo R."/>
            <person name="Kataoka T."/>
        </authorList>
    </citation>
    <scope>NUCLEOTIDE SEQUENCE</scope>
    <source>
        <strain evidence="11">JCM 14722</strain>
    </source>
</reference>
<dbReference type="EMBL" id="AP026708">
    <property type="protein sequence ID" value="BDQ35215.1"/>
    <property type="molecule type" value="Genomic_DNA"/>
</dbReference>
<dbReference type="Proteomes" id="UP001061361">
    <property type="component" value="Chromosome"/>
</dbReference>
<feature type="domain" description="Mechanosensitive ion channel MscS C-terminal" evidence="9">
    <location>
        <begin position="179"/>
        <end position="261"/>
    </location>
</feature>
<sequence>MEGIDIQAILNNISFYVTEYGLRIVIALVIFIVGRWVAQYLASLVRKVMVKAKVDETLRPFLRNLLYYMMLAMVVIASLSQAGINVTSFLAVLGAAGLAVGLALKDSLSNFAAGVIMIMLRFFNRGDYITAAGESGTVTAINIFNTVLTTPDNKVISIPNSAVLGGNITNVTANATRRVDLVFGIGYDDDLLKAKQTLERIVAEEPRVLKDPAPQIEVSELGDSSVNFVCRPWCNTSDYWGVYFALTEKVKLVFDQEGISIPYPQQDVHLYPVEKAPGSEQ</sequence>
<dbReference type="PANTHER" id="PTHR30221">
    <property type="entry name" value="SMALL-CONDUCTANCE MECHANOSENSITIVE CHANNEL"/>
    <property type="match status" value="1"/>
</dbReference>
<keyword evidence="4 7" id="KW-0812">Transmembrane</keyword>
<evidence type="ECO:0000256" key="2">
    <source>
        <dbReference type="ARBA" id="ARBA00008017"/>
    </source>
</evidence>
<dbReference type="InterPro" id="IPR011066">
    <property type="entry name" value="MscS_channel_C_sf"/>
</dbReference>
<dbReference type="SUPFAM" id="SSF82689">
    <property type="entry name" value="Mechanosensitive channel protein MscS (YggB), C-terminal domain"/>
    <property type="match status" value="1"/>
</dbReference>
<comment type="similarity">
    <text evidence="2">Belongs to the MscS (TC 1.A.23) family.</text>
</comment>
<organism evidence="11 12">
    <name type="scientific">Pseudodesulfovibrio portus</name>
    <dbReference type="NCBI Taxonomy" id="231439"/>
    <lineage>
        <taxon>Bacteria</taxon>
        <taxon>Pseudomonadati</taxon>
        <taxon>Thermodesulfobacteriota</taxon>
        <taxon>Desulfovibrionia</taxon>
        <taxon>Desulfovibrionales</taxon>
        <taxon>Desulfovibrionaceae</taxon>
    </lineage>
</organism>
<evidence type="ECO:0000256" key="1">
    <source>
        <dbReference type="ARBA" id="ARBA00004651"/>
    </source>
</evidence>
<evidence type="ECO:0000259" key="9">
    <source>
        <dbReference type="Pfam" id="PF21082"/>
    </source>
</evidence>
<dbReference type="SUPFAM" id="SSF50182">
    <property type="entry name" value="Sm-like ribonucleoproteins"/>
    <property type="match status" value="1"/>
</dbReference>
<dbReference type="InterPro" id="IPR006685">
    <property type="entry name" value="MscS_channel_2nd"/>
</dbReference>
<dbReference type="Gene3D" id="2.30.30.60">
    <property type="match status" value="1"/>
</dbReference>
<dbReference type="InterPro" id="IPR008910">
    <property type="entry name" value="MSC_TM_helix"/>
</dbReference>
<dbReference type="InterPro" id="IPR049142">
    <property type="entry name" value="MS_channel_1st"/>
</dbReference>
<dbReference type="Pfam" id="PF00924">
    <property type="entry name" value="MS_channel_2nd"/>
    <property type="match status" value="1"/>
</dbReference>
<dbReference type="RefSeq" id="WP_264982103.1">
    <property type="nucleotide sequence ID" value="NZ_AP026708.1"/>
</dbReference>
<keyword evidence="6 7" id="KW-0472">Membrane</keyword>
<dbReference type="Gene3D" id="3.30.70.100">
    <property type="match status" value="1"/>
</dbReference>
<dbReference type="Pfam" id="PF21088">
    <property type="entry name" value="MS_channel_1st"/>
    <property type="match status" value="1"/>
</dbReference>
<evidence type="ECO:0000256" key="4">
    <source>
        <dbReference type="ARBA" id="ARBA00022692"/>
    </source>
</evidence>
<dbReference type="PANTHER" id="PTHR30221:SF1">
    <property type="entry name" value="SMALL-CONDUCTANCE MECHANOSENSITIVE CHANNEL"/>
    <property type="match status" value="1"/>
</dbReference>
<keyword evidence="5 7" id="KW-1133">Transmembrane helix</keyword>
<evidence type="ECO:0000256" key="7">
    <source>
        <dbReference type="SAM" id="Phobius"/>
    </source>
</evidence>
<evidence type="ECO:0000256" key="5">
    <source>
        <dbReference type="ARBA" id="ARBA00022989"/>
    </source>
</evidence>
<keyword evidence="3" id="KW-1003">Cell membrane</keyword>
<protein>
    <submittedName>
        <fullName evidence="11">Mechanosensitive ion channel protein</fullName>
    </submittedName>
</protein>
<feature type="domain" description="Mechanosensitive ion channel MscS" evidence="8">
    <location>
        <begin position="106"/>
        <end position="172"/>
    </location>
</feature>
<feature type="domain" description="Mechanosensitive ion channel transmembrane helices 2/3" evidence="10">
    <location>
        <begin position="64"/>
        <end position="105"/>
    </location>
</feature>
<dbReference type="InterPro" id="IPR023408">
    <property type="entry name" value="MscS_beta-dom_sf"/>
</dbReference>
<dbReference type="PROSITE" id="PS01246">
    <property type="entry name" value="UPF0003"/>
    <property type="match status" value="1"/>
</dbReference>
<dbReference type="InterPro" id="IPR049278">
    <property type="entry name" value="MS_channel_C"/>
</dbReference>
<evidence type="ECO:0000313" key="11">
    <source>
        <dbReference type="EMBL" id="BDQ35215.1"/>
    </source>
</evidence>
<dbReference type="InterPro" id="IPR045275">
    <property type="entry name" value="MscS_archaea/bacteria_type"/>
</dbReference>
<name>A0ABM8AV17_9BACT</name>
<evidence type="ECO:0000313" key="12">
    <source>
        <dbReference type="Proteomes" id="UP001061361"/>
    </source>
</evidence>
<dbReference type="InterPro" id="IPR006686">
    <property type="entry name" value="MscS_channel_CS"/>
</dbReference>
<feature type="transmembrane region" description="Helical" evidence="7">
    <location>
        <begin position="65"/>
        <end position="84"/>
    </location>
</feature>
<keyword evidence="12" id="KW-1185">Reference proteome</keyword>